<dbReference type="RefSeq" id="WP_106532916.1">
    <property type="nucleotide sequence ID" value="NZ_PYAT01000004.1"/>
</dbReference>
<keyword evidence="1" id="KW-0472">Membrane</keyword>
<proteinExistence type="predicted"/>
<keyword evidence="1" id="KW-0812">Transmembrane</keyword>
<dbReference type="SUPFAM" id="SSF53756">
    <property type="entry name" value="UDP-Glycosyltransferase/glycogen phosphorylase"/>
    <property type="match status" value="1"/>
</dbReference>
<keyword evidence="2" id="KW-0808">Transferase</keyword>
<dbReference type="InterPro" id="IPR043148">
    <property type="entry name" value="TagF_C"/>
</dbReference>
<organism evidence="2 3">
    <name type="scientific">Planomicrobium soli</name>
    <dbReference type="NCBI Taxonomy" id="1176648"/>
    <lineage>
        <taxon>Bacteria</taxon>
        <taxon>Bacillati</taxon>
        <taxon>Bacillota</taxon>
        <taxon>Bacilli</taxon>
        <taxon>Bacillales</taxon>
        <taxon>Caryophanaceae</taxon>
        <taxon>Planomicrobium</taxon>
    </lineage>
</organism>
<name>A0A2P8H3A4_9BACL</name>
<protein>
    <submittedName>
        <fullName evidence="2">CDP-glycerol glycerophosphotransferase (TagB/SpsB family)</fullName>
    </submittedName>
</protein>
<dbReference type="PANTHER" id="PTHR37316">
    <property type="entry name" value="TEICHOIC ACID GLYCEROL-PHOSPHATE PRIMASE"/>
    <property type="match status" value="1"/>
</dbReference>
<dbReference type="InterPro" id="IPR051612">
    <property type="entry name" value="Teichoic_Acid_Biosynth"/>
</dbReference>
<accession>A0A2P8H3A4</accession>
<evidence type="ECO:0000313" key="2">
    <source>
        <dbReference type="EMBL" id="PSL40699.1"/>
    </source>
</evidence>
<dbReference type="OrthoDB" id="396512at2"/>
<dbReference type="AlphaFoldDB" id="A0A2P8H3A4"/>
<dbReference type="Gene3D" id="3.40.50.12580">
    <property type="match status" value="1"/>
</dbReference>
<keyword evidence="1" id="KW-1133">Transmembrane helix</keyword>
<sequence length="396" mass="47142">MTLREKYFSLEAIKGIFYFFYKAIPMLLLSYIILSKNKNTNIWLISERPSEARDNGFHLFKYIRKNYSEVDCYYIIKRSSSDVKKVAPLKNIVFFGTFKHYLYYFLAIRHISTHGAGYGSMPNKYACSLVELVRKSKAKKVYLKHGIIKDFLPGLTKKKANFDLFVCGALPEYEYVKSNFGYQKDEVKYIGLARFDELIENKQSKNQIMYMPTWRRWLDNTTEETFKASEYFYHIKSLLESSNLNTYLEDNKLTFILCLHPKFLKYKNTFIGLNKNIIVASTKKHDIQELLKSSSVLITDYSSVYFDFAYMNKPLIYFQFDYERYRKQHYTAGYFNYHNNGFGPVVKNEEHLINELTNMAEKNFKISSIYRKRIEEFFPIIDKKNCERNFRSILNL</sequence>
<evidence type="ECO:0000313" key="3">
    <source>
        <dbReference type="Proteomes" id="UP000242682"/>
    </source>
</evidence>
<feature type="transmembrane region" description="Helical" evidence="1">
    <location>
        <begin position="12"/>
        <end position="34"/>
    </location>
</feature>
<dbReference type="Proteomes" id="UP000242682">
    <property type="component" value="Unassembled WGS sequence"/>
</dbReference>
<dbReference type="Pfam" id="PF04464">
    <property type="entry name" value="Glyphos_transf"/>
    <property type="match status" value="1"/>
</dbReference>
<gene>
    <name evidence="2" type="ORF">B0H99_104161</name>
</gene>
<dbReference type="PANTHER" id="PTHR37316:SF3">
    <property type="entry name" value="TEICHOIC ACID GLYCEROL-PHOSPHATE TRANSFERASE"/>
    <property type="match status" value="1"/>
</dbReference>
<keyword evidence="3" id="KW-1185">Reference proteome</keyword>
<dbReference type="GO" id="GO:0047355">
    <property type="term" value="F:CDP-glycerol glycerophosphotransferase activity"/>
    <property type="evidence" value="ECO:0007669"/>
    <property type="project" value="InterPro"/>
</dbReference>
<dbReference type="InterPro" id="IPR007554">
    <property type="entry name" value="Glycerophosphate_synth"/>
</dbReference>
<evidence type="ECO:0000256" key="1">
    <source>
        <dbReference type="SAM" id="Phobius"/>
    </source>
</evidence>
<dbReference type="GO" id="GO:0016020">
    <property type="term" value="C:membrane"/>
    <property type="evidence" value="ECO:0007669"/>
    <property type="project" value="InterPro"/>
</dbReference>
<dbReference type="EMBL" id="PYAT01000004">
    <property type="protein sequence ID" value="PSL40699.1"/>
    <property type="molecule type" value="Genomic_DNA"/>
</dbReference>
<comment type="caution">
    <text evidence="2">The sequence shown here is derived from an EMBL/GenBank/DDBJ whole genome shotgun (WGS) entry which is preliminary data.</text>
</comment>
<reference evidence="2 3" key="1">
    <citation type="submission" date="2018-03" db="EMBL/GenBank/DDBJ databases">
        <title>Genomic Encyclopedia of Type Strains, Phase III (KMG-III): the genomes of soil and plant-associated and newly described type strains.</title>
        <authorList>
            <person name="Whitman W."/>
        </authorList>
    </citation>
    <scope>NUCLEOTIDE SEQUENCE [LARGE SCALE GENOMIC DNA]</scope>
    <source>
        <strain evidence="2 3">CGMCC 1.12259</strain>
    </source>
</reference>